<feature type="transmembrane region" description="Helical" evidence="1">
    <location>
        <begin position="424"/>
        <end position="444"/>
    </location>
</feature>
<dbReference type="EMBL" id="QFYR01000003">
    <property type="protein sequence ID" value="RAK52192.1"/>
    <property type="molecule type" value="Genomic_DNA"/>
</dbReference>
<dbReference type="Proteomes" id="UP000249725">
    <property type="component" value="Unassembled WGS sequence"/>
</dbReference>
<feature type="transmembrane region" description="Helical" evidence="1">
    <location>
        <begin position="190"/>
        <end position="209"/>
    </location>
</feature>
<dbReference type="PANTHER" id="PTHR43471">
    <property type="entry name" value="ABC TRANSPORTER PERMEASE"/>
    <property type="match status" value="1"/>
</dbReference>
<gene>
    <name evidence="2" type="ORF">DJ018_13665</name>
</gene>
<feature type="transmembrane region" description="Helical" evidence="1">
    <location>
        <begin position="215"/>
        <end position="240"/>
    </location>
</feature>
<accession>A0A328ABS9</accession>
<keyword evidence="1" id="KW-1133">Transmembrane helix</keyword>
<dbReference type="GO" id="GO:0005886">
    <property type="term" value="C:plasma membrane"/>
    <property type="evidence" value="ECO:0007669"/>
    <property type="project" value="UniProtKB-SubCell"/>
</dbReference>
<dbReference type="AlphaFoldDB" id="A0A328ABS9"/>
<dbReference type="Pfam" id="PF12679">
    <property type="entry name" value="ABC2_membrane_2"/>
    <property type="match status" value="1"/>
</dbReference>
<dbReference type="RefSeq" id="WP_111515516.1">
    <property type="nucleotide sequence ID" value="NZ_QFYR01000003.1"/>
</dbReference>
<name>A0A328ABS9_9CAUL</name>
<comment type="caution">
    <text evidence="2">The sequence shown here is derived from an EMBL/GenBank/DDBJ whole genome shotgun (WGS) entry which is preliminary data.</text>
</comment>
<dbReference type="GO" id="GO:0140359">
    <property type="term" value="F:ABC-type transporter activity"/>
    <property type="evidence" value="ECO:0007669"/>
    <property type="project" value="InterPro"/>
</dbReference>
<feature type="transmembrane region" description="Helical" evidence="1">
    <location>
        <begin position="17"/>
        <end position="34"/>
    </location>
</feature>
<keyword evidence="1" id="KW-0812">Transmembrane</keyword>
<organism evidence="2 3">
    <name type="scientific">Phenylobacterium deserti</name>
    <dbReference type="NCBI Taxonomy" id="1914756"/>
    <lineage>
        <taxon>Bacteria</taxon>
        <taxon>Pseudomonadati</taxon>
        <taxon>Pseudomonadota</taxon>
        <taxon>Alphaproteobacteria</taxon>
        <taxon>Caulobacterales</taxon>
        <taxon>Caulobacteraceae</taxon>
        <taxon>Phenylobacterium</taxon>
    </lineage>
</organism>
<reference evidence="3" key="1">
    <citation type="submission" date="2018-05" db="EMBL/GenBank/DDBJ databases">
        <authorList>
            <person name="Li X."/>
        </authorList>
    </citation>
    <scope>NUCLEOTIDE SEQUENCE [LARGE SCALE GENOMIC DNA]</scope>
    <source>
        <strain evidence="3">YIM 73061</strain>
    </source>
</reference>
<feature type="transmembrane region" description="Helical" evidence="1">
    <location>
        <begin position="247"/>
        <end position="270"/>
    </location>
</feature>
<dbReference type="Pfam" id="PF12040">
    <property type="entry name" value="DUF3526"/>
    <property type="match status" value="1"/>
</dbReference>
<feature type="transmembrane region" description="Helical" evidence="1">
    <location>
        <begin position="139"/>
        <end position="159"/>
    </location>
</feature>
<proteinExistence type="predicted"/>
<dbReference type="InterPro" id="IPR021913">
    <property type="entry name" value="DUF3526"/>
</dbReference>
<dbReference type="PANTHER" id="PTHR43471:SF14">
    <property type="entry name" value="ABC-2 TYPE TRANSPORT SYSTEM PERMEASE PROTEIN"/>
    <property type="match status" value="1"/>
</dbReference>
<evidence type="ECO:0000313" key="3">
    <source>
        <dbReference type="Proteomes" id="UP000249725"/>
    </source>
</evidence>
<keyword evidence="3" id="KW-1185">Reference proteome</keyword>
<sequence>MWTLLGLEIRLAGRDRVLVWLVLGFAMMAVYGAWTGARWRVERAAAIATVAAEVEEVMAAKREQFANAAPGEIPFAAMPQVTPFRPVLEPGPLAALSIGQAEAYPYAARMLPLSDETLFDAFRLHVDNPAVRASGRFDLALVIVLLMPILLLAATYDIWVRERERGIAALTLSQPIPPAAVLATKALSRILLVLLPMVLISAGALAAFAQPHLPGLIATAVTVFLYGLFWIGLAVAVNVVARRATTAAVACGALWLVVVALGPALALAAVDVARPPPSAIARTNALRAIYLQHRAEVRARPPMAERIPAPRIPDRLRVFMTDIVRLEERKAPVLAKYDAAVAERRKWLDAARLVLPSVAVQDALDRIAGADADRAIAFQHQTLAFRGQTRRWLADRFAADAPMTEADYRALPVFRFREPDLQTALALDWLVVAAGAAGLALFALRRVRRRPLLET</sequence>
<evidence type="ECO:0000313" key="2">
    <source>
        <dbReference type="EMBL" id="RAK52192.1"/>
    </source>
</evidence>
<evidence type="ECO:0000256" key="1">
    <source>
        <dbReference type="SAM" id="Phobius"/>
    </source>
</evidence>
<keyword evidence="1" id="KW-0472">Membrane</keyword>
<protein>
    <submittedName>
        <fullName evidence="2">ABC transporter permease</fullName>
    </submittedName>
</protein>